<comment type="caution">
    <text evidence="2">The sequence shown here is derived from an EMBL/GenBank/DDBJ whole genome shotgun (WGS) entry which is preliminary data.</text>
</comment>
<protein>
    <submittedName>
        <fullName evidence="2">Uncharacterized protein</fullName>
    </submittedName>
</protein>
<sequence length="134" mass="14231">MKLSRPSRLIAAFIVLASMLFMQLAVAGYACPSFSIGQAGEQVSMPMDGDQAMAGCAGADKVQPSLCHANYQAGNQSLDKPSMPHVQPFMAAALTLVFRHIEVAGHAADARPNSLLLARTTAPPLSIRNCCFRI</sequence>
<feature type="chain" id="PRO_5045766790" evidence="1">
    <location>
        <begin position="28"/>
        <end position="134"/>
    </location>
</feature>
<name>A0ABU9Q1J0_9BURK</name>
<dbReference type="RefSeq" id="WP_342831266.1">
    <property type="nucleotide sequence ID" value="NZ_JBANDC010000020.1"/>
</dbReference>
<feature type="signal peptide" evidence="1">
    <location>
        <begin position="1"/>
        <end position="27"/>
    </location>
</feature>
<dbReference type="EMBL" id="JBANDC010000020">
    <property type="protein sequence ID" value="MEM4990138.1"/>
    <property type="molecule type" value="Genomic_DNA"/>
</dbReference>
<accession>A0ABU9Q1J0</accession>
<keyword evidence="3" id="KW-1185">Reference proteome</keyword>
<evidence type="ECO:0000313" key="2">
    <source>
        <dbReference type="EMBL" id="MEM4990138.1"/>
    </source>
</evidence>
<organism evidence="2 3">
    <name type="scientific">Collimonas rhizosphaerae</name>
    <dbReference type="NCBI Taxonomy" id="3126357"/>
    <lineage>
        <taxon>Bacteria</taxon>
        <taxon>Pseudomonadati</taxon>
        <taxon>Pseudomonadota</taxon>
        <taxon>Betaproteobacteria</taxon>
        <taxon>Burkholderiales</taxon>
        <taxon>Oxalobacteraceae</taxon>
        <taxon>Collimonas</taxon>
    </lineage>
</organism>
<proteinExistence type="predicted"/>
<dbReference type="Proteomes" id="UP001495910">
    <property type="component" value="Unassembled WGS sequence"/>
</dbReference>
<gene>
    <name evidence="2" type="ORF">V8G57_22300</name>
</gene>
<evidence type="ECO:0000313" key="3">
    <source>
        <dbReference type="Proteomes" id="UP001495910"/>
    </source>
</evidence>
<dbReference type="PROSITE" id="PS51257">
    <property type="entry name" value="PROKAR_LIPOPROTEIN"/>
    <property type="match status" value="1"/>
</dbReference>
<keyword evidence="1" id="KW-0732">Signal</keyword>
<reference evidence="2 3" key="1">
    <citation type="submission" date="2024-02" db="EMBL/GenBank/DDBJ databases">
        <title>Draft genome sequence of Collimonas sp. strain H4R21, an effective mineral-weathering bacterial strain isolated from the beech rhizosphere.</title>
        <authorList>
            <person name="Morin E."/>
            <person name="Uroz S."/>
            <person name="Leveau J.H.J."/>
            <person name="Kumar R."/>
            <person name="Rey M.W."/>
            <person name="Pham J."/>
        </authorList>
    </citation>
    <scope>NUCLEOTIDE SEQUENCE [LARGE SCALE GENOMIC DNA]</scope>
    <source>
        <strain evidence="2 3">H4R21</strain>
    </source>
</reference>
<evidence type="ECO:0000256" key="1">
    <source>
        <dbReference type="SAM" id="SignalP"/>
    </source>
</evidence>